<dbReference type="PANTHER" id="PTHR30081">
    <property type="entry name" value="PROTEIN-EXPORT MEMBRANE PROTEIN SEC"/>
    <property type="match status" value="1"/>
</dbReference>
<dbReference type="NCBIfam" id="TIGR00916">
    <property type="entry name" value="2A0604s01"/>
    <property type="match status" value="1"/>
</dbReference>
<feature type="transmembrane region" description="Helical" evidence="9">
    <location>
        <begin position="498"/>
        <end position="519"/>
    </location>
</feature>
<dbReference type="EMBL" id="JACSPP010000072">
    <property type="protein sequence ID" value="MBD8041836.1"/>
    <property type="molecule type" value="Genomic_DNA"/>
</dbReference>
<dbReference type="PANTHER" id="PTHR30081:SF1">
    <property type="entry name" value="PROTEIN TRANSLOCASE SUBUNIT SECD"/>
    <property type="match status" value="1"/>
</dbReference>
<keyword evidence="2 9" id="KW-0813">Transport</keyword>
<comment type="function">
    <text evidence="9">Part of the Sec protein translocase complex. Interacts with the SecYEG preprotein conducting channel. SecDF uses the proton motive force (PMF) to complete protein translocation after the ATP-dependent function of SecA.</text>
</comment>
<evidence type="ECO:0000256" key="2">
    <source>
        <dbReference type="ARBA" id="ARBA00022448"/>
    </source>
</evidence>
<dbReference type="InterPro" id="IPR022645">
    <property type="entry name" value="SecD/SecF_bac"/>
</dbReference>
<feature type="transmembrane region" description="Helical" evidence="9">
    <location>
        <begin position="526"/>
        <end position="545"/>
    </location>
</feature>
<dbReference type="NCBIfam" id="TIGR01129">
    <property type="entry name" value="secD"/>
    <property type="match status" value="1"/>
</dbReference>
<dbReference type="SUPFAM" id="SSF82866">
    <property type="entry name" value="Multidrug efflux transporter AcrB transmembrane domain"/>
    <property type="match status" value="2"/>
</dbReference>
<gene>
    <name evidence="14" type="primary">secDF</name>
    <name evidence="9" type="synonym">secD</name>
    <name evidence="10" type="synonym">secF</name>
    <name evidence="14" type="ORF">H9625_15600</name>
</gene>
<dbReference type="InterPro" id="IPR048634">
    <property type="entry name" value="SecD_SecF_C"/>
</dbReference>
<evidence type="ECO:0000259" key="11">
    <source>
        <dbReference type="Pfam" id="PF02355"/>
    </source>
</evidence>
<dbReference type="RefSeq" id="WP_022039289.1">
    <property type="nucleotide sequence ID" value="NZ_JACSPP010000072.1"/>
</dbReference>
<evidence type="ECO:0000259" key="13">
    <source>
        <dbReference type="Pfam" id="PF22599"/>
    </source>
</evidence>
<evidence type="ECO:0000256" key="9">
    <source>
        <dbReference type="HAMAP-Rule" id="MF_01463"/>
    </source>
</evidence>
<keyword evidence="3 9" id="KW-1003">Cell membrane</keyword>
<evidence type="ECO:0000256" key="3">
    <source>
        <dbReference type="ARBA" id="ARBA00022475"/>
    </source>
</evidence>
<dbReference type="Pfam" id="PF22599">
    <property type="entry name" value="SecDF_P1_head"/>
    <property type="match status" value="1"/>
</dbReference>
<evidence type="ECO:0000256" key="6">
    <source>
        <dbReference type="ARBA" id="ARBA00022989"/>
    </source>
</evidence>
<feature type="domain" description="SecDF P1 head subdomain" evidence="13">
    <location>
        <begin position="380"/>
        <end position="475"/>
    </location>
</feature>
<dbReference type="InterPro" id="IPR022646">
    <property type="entry name" value="SecD/SecF_CS"/>
</dbReference>
<reference evidence="14 15" key="1">
    <citation type="submission" date="2020-08" db="EMBL/GenBank/DDBJ databases">
        <title>A Genomic Blueprint of the Chicken Gut Microbiome.</title>
        <authorList>
            <person name="Gilroy R."/>
            <person name="Ravi A."/>
            <person name="Getino M."/>
            <person name="Pursley I."/>
            <person name="Horton D.L."/>
            <person name="Alikhan N.-F."/>
            <person name="Baker D."/>
            <person name="Gharbi K."/>
            <person name="Hall N."/>
            <person name="Watson M."/>
            <person name="Adriaenssens E.M."/>
            <person name="Foster-Nyarko E."/>
            <person name="Jarju S."/>
            <person name="Secka A."/>
            <person name="Antonio M."/>
            <person name="Oren A."/>
            <person name="Chaudhuri R."/>
            <person name="La Ragione R.M."/>
            <person name="Hildebrand F."/>
            <person name="Pallen M.J."/>
        </authorList>
    </citation>
    <scope>NUCLEOTIDE SEQUENCE [LARGE SCALE GENOMIC DNA]</scope>
    <source>
        <strain evidence="14 15">Sa1CVN1</strain>
    </source>
</reference>
<evidence type="ECO:0000259" key="12">
    <source>
        <dbReference type="Pfam" id="PF21760"/>
    </source>
</evidence>
<evidence type="ECO:0000256" key="8">
    <source>
        <dbReference type="ARBA" id="ARBA00023136"/>
    </source>
</evidence>
<dbReference type="PRINTS" id="PR01755">
    <property type="entry name" value="SECFTRNLCASE"/>
</dbReference>
<evidence type="ECO:0000256" key="10">
    <source>
        <dbReference type="HAMAP-Rule" id="MF_01464"/>
    </source>
</evidence>
<dbReference type="Pfam" id="PF07549">
    <property type="entry name" value="Sec_GG"/>
    <property type="match status" value="1"/>
</dbReference>
<feature type="transmembrane region" description="Helical" evidence="9">
    <location>
        <begin position="823"/>
        <end position="840"/>
    </location>
</feature>
<keyword evidence="8 9" id="KW-0472">Membrane</keyword>
<keyword evidence="6 9" id="KW-1133">Transmembrane helix</keyword>
<dbReference type="InterPro" id="IPR048631">
    <property type="entry name" value="SecD_1st"/>
</dbReference>
<evidence type="ECO:0000256" key="4">
    <source>
        <dbReference type="ARBA" id="ARBA00022692"/>
    </source>
</evidence>
<evidence type="ECO:0000313" key="14">
    <source>
        <dbReference type="EMBL" id="MBD8041836.1"/>
    </source>
</evidence>
<feature type="domain" description="Protein export membrane protein SecD/SecF C-terminal" evidence="11">
    <location>
        <begin position="477"/>
        <end position="642"/>
    </location>
</feature>
<protein>
    <recommendedName>
        <fullName evidence="9 10">Multifunctional fusion protein</fullName>
    </recommendedName>
    <domain>
        <recommendedName>
            <fullName evidence="9">Protein translocase subunit SecD</fullName>
        </recommendedName>
    </domain>
    <domain>
        <recommendedName>
            <fullName evidence="10">Protein-export membrane protein SecF</fullName>
        </recommendedName>
    </domain>
</protein>
<feature type="transmembrane region" description="Helical" evidence="9">
    <location>
        <begin position="621"/>
        <end position="645"/>
    </location>
</feature>
<dbReference type="Gene3D" id="3.30.70.3220">
    <property type="match status" value="1"/>
</dbReference>
<proteinExistence type="inferred from homology"/>
<keyword evidence="5 9" id="KW-0653">Protein transport</keyword>
<comment type="similarity">
    <text evidence="10">Belongs to the SecD/SecF family. SecF subfamily.</text>
</comment>
<evidence type="ECO:0000256" key="1">
    <source>
        <dbReference type="ARBA" id="ARBA00004651"/>
    </source>
</evidence>
<comment type="subcellular location">
    <subcellularLocation>
        <location evidence="1 9">Cell membrane</location>
        <topology evidence="1 9">Multi-pass membrane protein</topology>
    </subcellularLocation>
</comment>
<sequence>MQNKGFVKFFALLLTLVCLFYLSFSFVTRYHMNKAEEDPKGETHYLDSVMNKKVWFSYTLKKCRELEIGLGLDLKGGMNVILEVSVPDVVKALADNKTDEAFNKAVAEAAKKQVTSQEDFITLFVREYKKLVPDGKLAELFATQQMKDKVNTRSTDAEVERALREEVKAAIDNSYNVLRTRIDRFGVVQPNIQAVEGSMGRIMVELPGIKEPERVRNLLQGSANLEFWETYEAKDIVPILMSADERARLAMGTATDSVKTDSVEMKKEEAKAALSSKDSLAAVLKGETAEAQSTADLEQLKKEHPLLAVFQPNQSGIGAIVGYADYKDTAAINNILNLKQVKEILPRDLKLMWGVKASEMDQTGHIFELYAIRVTERNGRAPLEGDVITDARDSYDQFNKPCVTMSMNTDGSRRWAALTKKNIGKEIAIALDGYVYSAPRVNSEITGGNSEITGNFTPEVTKDLANVLKSGKMPAPARIVQEDIVGPSLGQQSINQGLVSFIVALIALMAYLCLMYGFIPGMIANFALIFNFFFTMGILASFQAALTLSGIAGMVLSLAMAVDANVLIHERTKEEMKAGKTMKEAINAGYSGAFSAIFDSNLTSIITGVILFYFGTGPIRGFATTLIIGIICSFFTAVYMTRLVYEHFLAKGKLRNLTFSTSISKNLFQNVHFNFMGIIKRSFTVWGILILVCVVSFVVRGLSPSIDFTGGRNFVVQFDKVVQPETVRDLLENKVDDANIQAIALGTDGHRIRVTTNYRIAEDGANVDAEIEGILYNAFKEGNLLPDGLTLEQFVDRDNTEGCSIISSQKVGPSVADDLKTSAVWSVIFALIAIGLYILIRFNNIAYSVGATAALAVDTLLVVGAYSLCYGWMPFSLEVDQTFIGAVLTVIGYSINDKVVIFDRVREFYHLYPKRERTKLFNDSLNTTLARTLNTGQSTLIVLLIIFFLGGDSIRSFSFAMILGVVVGTFSSLFVAAPVAYLMLGGRKGQKEETGKA</sequence>
<feature type="transmembrane region" description="Helical" evidence="9">
    <location>
        <begin position="683"/>
        <end position="702"/>
    </location>
</feature>
<comment type="similarity">
    <text evidence="9">Belongs to the SecD/SecF family. SecD subfamily.</text>
</comment>
<feature type="domain" description="Protein translocase subunit SecDF P1" evidence="12">
    <location>
        <begin position="172"/>
        <end position="229"/>
    </location>
</feature>
<organism evidence="14 15">
    <name type="scientific">Phocaeicola intestinalis</name>
    <dbReference type="NCBI Taxonomy" id="2762212"/>
    <lineage>
        <taxon>Bacteria</taxon>
        <taxon>Pseudomonadati</taxon>
        <taxon>Bacteroidota</taxon>
        <taxon>Bacteroidia</taxon>
        <taxon>Bacteroidales</taxon>
        <taxon>Bacteroidaceae</taxon>
        <taxon>Phocaeicola</taxon>
    </lineage>
</organism>
<comment type="subunit">
    <text evidence="9">Forms a complex with SecF. Part of the essential Sec protein translocation apparatus which comprises SecA, SecYEG and auxiliary proteins SecDF. Other proteins may also be involved.</text>
</comment>
<keyword evidence="15" id="KW-1185">Reference proteome</keyword>
<dbReference type="HAMAP" id="MF_01464_B">
    <property type="entry name" value="SecF_B"/>
    <property type="match status" value="1"/>
</dbReference>
<feature type="transmembrane region" description="Helical" evidence="9">
    <location>
        <begin position="929"/>
        <end position="951"/>
    </location>
</feature>
<accession>A0ABR8YC92</accession>
<dbReference type="InterPro" id="IPR005791">
    <property type="entry name" value="SecD"/>
</dbReference>
<dbReference type="HAMAP" id="MF_01463_B">
    <property type="entry name" value="SecD_B"/>
    <property type="match status" value="1"/>
</dbReference>
<dbReference type="InterPro" id="IPR022813">
    <property type="entry name" value="SecD/SecF_arch_bac"/>
</dbReference>
<keyword evidence="4 9" id="KW-0812">Transmembrane</keyword>
<dbReference type="Pfam" id="PF21760">
    <property type="entry name" value="SecD_1st"/>
    <property type="match status" value="1"/>
</dbReference>
<comment type="caution">
    <text evidence="9">Lacks conserved residue(s) required for the propagation of feature annotation.</text>
</comment>
<name>A0ABR8YC92_9BACT</name>
<comment type="subunit">
    <text evidence="10">Forms a complex with SecD. Part of the essential Sec protein translocation apparatus which comprises SecA, SecYEG and auxiliary proteins SecDF. Other proteins may also be involved.</text>
</comment>
<feature type="transmembrane region" description="Helical" evidence="9">
    <location>
        <begin position="852"/>
        <end position="873"/>
    </location>
</feature>
<evidence type="ECO:0000256" key="5">
    <source>
        <dbReference type="ARBA" id="ARBA00022927"/>
    </source>
</evidence>
<dbReference type="InterPro" id="IPR054384">
    <property type="entry name" value="SecDF_P1_head"/>
</dbReference>
<feature type="transmembrane region" description="Helical" evidence="9">
    <location>
        <begin position="551"/>
        <end position="568"/>
    </location>
</feature>
<feature type="domain" description="Protein export membrane protein SecD/SecF C-terminal" evidence="11">
    <location>
        <begin position="802"/>
        <end position="983"/>
    </location>
</feature>
<keyword evidence="7 9" id="KW-0811">Translocation</keyword>
<comment type="caution">
    <text evidence="14">The sequence shown here is derived from an EMBL/GenBank/DDBJ whole genome shotgun (WGS) entry which is preliminary data.</text>
</comment>
<dbReference type="Gene3D" id="1.20.1640.10">
    <property type="entry name" value="Multidrug efflux transporter AcrB transmembrane domain"/>
    <property type="match status" value="2"/>
</dbReference>
<dbReference type="InterPro" id="IPR055344">
    <property type="entry name" value="SecD_SecF_C_bact"/>
</dbReference>
<feature type="transmembrane region" description="Helical" evidence="9">
    <location>
        <begin position="957"/>
        <end position="984"/>
    </location>
</feature>
<evidence type="ECO:0000313" key="15">
    <source>
        <dbReference type="Proteomes" id="UP000620874"/>
    </source>
</evidence>
<dbReference type="NCBIfam" id="NF009585">
    <property type="entry name" value="PRK13024.1-5"/>
    <property type="match status" value="1"/>
</dbReference>
<dbReference type="InterPro" id="IPR005665">
    <property type="entry name" value="SecF_bac"/>
</dbReference>
<dbReference type="Pfam" id="PF02355">
    <property type="entry name" value="SecD_SecF_C"/>
    <property type="match status" value="2"/>
</dbReference>
<feature type="transmembrane region" description="Helical" evidence="9">
    <location>
        <begin position="589"/>
        <end position="615"/>
    </location>
</feature>
<dbReference type="Proteomes" id="UP000620874">
    <property type="component" value="Unassembled WGS sequence"/>
</dbReference>
<feature type="transmembrane region" description="Helical" evidence="9">
    <location>
        <begin position="879"/>
        <end position="896"/>
    </location>
</feature>
<dbReference type="NCBIfam" id="TIGR00966">
    <property type="entry name" value="transloc_SecF"/>
    <property type="match status" value="1"/>
</dbReference>
<evidence type="ECO:0000256" key="7">
    <source>
        <dbReference type="ARBA" id="ARBA00023010"/>
    </source>
</evidence>
<dbReference type="Gene3D" id="3.30.1360.200">
    <property type="match status" value="1"/>
</dbReference>